<keyword evidence="1" id="KW-0479">Metal-binding</keyword>
<dbReference type="InterPro" id="IPR013083">
    <property type="entry name" value="Znf_RING/FYVE/PHD"/>
</dbReference>
<accession>A0A6A5WDX8</accession>
<evidence type="ECO:0000259" key="6">
    <source>
        <dbReference type="PROSITE" id="PS50089"/>
    </source>
</evidence>
<dbReference type="SMART" id="SM00464">
    <property type="entry name" value="LON"/>
    <property type="match status" value="1"/>
</dbReference>
<dbReference type="AlphaFoldDB" id="A0A6A5WDX8"/>
<dbReference type="PANTHER" id="PTHR23327:SF42">
    <property type="entry name" value="LON PEPTIDASE N-TERMINAL DOMAIN AND RING FINGER PROTEIN C14F5.10C"/>
    <property type="match status" value="1"/>
</dbReference>
<keyword evidence="8" id="KW-0645">Protease</keyword>
<dbReference type="InterPro" id="IPR003111">
    <property type="entry name" value="Lon_prtase_N"/>
</dbReference>
<feature type="domain" description="Lon N-terminal" evidence="7">
    <location>
        <begin position="306"/>
        <end position="548"/>
    </location>
</feature>
<dbReference type="InterPro" id="IPR046336">
    <property type="entry name" value="Lon_prtase_N_sf"/>
</dbReference>
<evidence type="ECO:0000313" key="9">
    <source>
        <dbReference type="Proteomes" id="UP000799779"/>
    </source>
</evidence>
<dbReference type="SUPFAM" id="SSF57850">
    <property type="entry name" value="RING/U-box"/>
    <property type="match status" value="2"/>
</dbReference>
<sequence length="561" mass="62654">MNLLQRTACSFADSGEQLDPPIAPSVLMVDDAPAVDPPEKGPLGAHRDARELVRLVQCPCCSKPFTSPVTLPCGHSVCRDCLPSPQPRPNISYPNTPDRQLAIACPTPTCAAEHPTGECNIDVTLAKLMELIKAEVAKHNTAVGDNPVLLEEFLNYSSGPVGEKERGNRTAHQRRLHGGRLVSTFVMADMGELHHTSDVVYHPMGEDSEDLDSAVLERLQDVAHRELDCLVCYNMMLDPTTTACGHTFCRRCLTRVMDHSNICPCCRRDLHIPASLQDQPSNERLVKLLNRLCPDLVASRAAALSLEEQPAVDELDVPLFVCTLSLPSMPTFLHIFEPRYRLMMRRCLEGNKQFGMIMYNRSGALQGDLGASSFVEYGTLLEIVNYELLRDGRSFVETRGVSRFKILAHGMLDGYDVGRVERVEDLSLAQEERLEAEERLAAEATAQETRRINPDAQLSAELQVNMLSTQDLLVRTVSFIERMRAHSAPWLSARILHVYGGPPNDPALFPYWFASVLPIAEEEKYLLLKTNRVRERLKMVNNWISRIEGQRWTSGSSCSIL</sequence>
<dbReference type="SMART" id="SM00184">
    <property type="entry name" value="RING"/>
    <property type="match status" value="2"/>
</dbReference>
<dbReference type="Gene3D" id="1.20.58.1480">
    <property type="match status" value="1"/>
</dbReference>
<evidence type="ECO:0000256" key="2">
    <source>
        <dbReference type="ARBA" id="ARBA00022771"/>
    </source>
</evidence>
<dbReference type="Pfam" id="PF02190">
    <property type="entry name" value="LON_substr_bdg"/>
    <property type="match status" value="1"/>
</dbReference>
<dbReference type="Gene3D" id="3.30.40.10">
    <property type="entry name" value="Zinc/RING finger domain, C3HC4 (zinc finger)"/>
    <property type="match status" value="2"/>
</dbReference>
<feature type="coiled-coil region" evidence="5">
    <location>
        <begin position="420"/>
        <end position="447"/>
    </location>
</feature>
<protein>
    <submittedName>
        <fullName evidence="8">ATP-dependent protease-like protein</fullName>
    </submittedName>
</protein>
<evidence type="ECO:0000256" key="5">
    <source>
        <dbReference type="SAM" id="Coils"/>
    </source>
</evidence>
<dbReference type="InterPro" id="IPR015947">
    <property type="entry name" value="PUA-like_sf"/>
</dbReference>
<gene>
    <name evidence="8" type="ORF">P154DRAFT_208120</name>
</gene>
<dbReference type="Pfam" id="PF13923">
    <property type="entry name" value="zf-C3HC4_2"/>
    <property type="match status" value="1"/>
</dbReference>
<evidence type="ECO:0000259" key="7">
    <source>
        <dbReference type="PROSITE" id="PS51787"/>
    </source>
</evidence>
<keyword evidence="2 4" id="KW-0863">Zinc-finger</keyword>
<dbReference type="PROSITE" id="PS51787">
    <property type="entry name" value="LON_N"/>
    <property type="match status" value="1"/>
</dbReference>
<dbReference type="EMBL" id="ML977591">
    <property type="protein sequence ID" value="KAF2000070.1"/>
    <property type="molecule type" value="Genomic_DNA"/>
</dbReference>
<dbReference type="PANTHER" id="PTHR23327">
    <property type="entry name" value="RING FINGER PROTEIN 127"/>
    <property type="match status" value="1"/>
</dbReference>
<dbReference type="SUPFAM" id="SSF88697">
    <property type="entry name" value="PUA domain-like"/>
    <property type="match status" value="1"/>
</dbReference>
<name>A0A6A5WDX8_9PLEO</name>
<dbReference type="Proteomes" id="UP000799779">
    <property type="component" value="Unassembled WGS sequence"/>
</dbReference>
<keyword evidence="3" id="KW-0862">Zinc</keyword>
<feature type="domain" description="RING-type" evidence="6">
    <location>
        <begin position="58"/>
        <end position="106"/>
    </location>
</feature>
<dbReference type="GO" id="GO:0008270">
    <property type="term" value="F:zinc ion binding"/>
    <property type="evidence" value="ECO:0007669"/>
    <property type="project" value="UniProtKB-KW"/>
</dbReference>
<keyword evidence="9" id="KW-1185">Reference proteome</keyword>
<dbReference type="PROSITE" id="PS50089">
    <property type="entry name" value="ZF_RING_2"/>
    <property type="match status" value="2"/>
</dbReference>
<dbReference type="InterPro" id="IPR001841">
    <property type="entry name" value="Znf_RING"/>
</dbReference>
<evidence type="ECO:0000256" key="4">
    <source>
        <dbReference type="PROSITE-ProRule" id="PRU00175"/>
    </source>
</evidence>
<evidence type="ECO:0000313" key="8">
    <source>
        <dbReference type="EMBL" id="KAF2000070.1"/>
    </source>
</evidence>
<keyword evidence="8" id="KW-0378">Hydrolase</keyword>
<reference evidence="8" key="1">
    <citation type="journal article" date="2020" name="Stud. Mycol.">
        <title>101 Dothideomycetes genomes: a test case for predicting lifestyles and emergence of pathogens.</title>
        <authorList>
            <person name="Haridas S."/>
            <person name="Albert R."/>
            <person name="Binder M."/>
            <person name="Bloem J."/>
            <person name="Labutti K."/>
            <person name="Salamov A."/>
            <person name="Andreopoulos B."/>
            <person name="Baker S."/>
            <person name="Barry K."/>
            <person name="Bills G."/>
            <person name="Bluhm B."/>
            <person name="Cannon C."/>
            <person name="Castanera R."/>
            <person name="Culley D."/>
            <person name="Daum C."/>
            <person name="Ezra D."/>
            <person name="Gonzalez J."/>
            <person name="Henrissat B."/>
            <person name="Kuo A."/>
            <person name="Liang C."/>
            <person name="Lipzen A."/>
            <person name="Lutzoni F."/>
            <person name="Magnuson J."/>
            <person name="Mondo S."/>
            <person name="Nolan M."/>
            <person name="Ohm R."/>
            <person name="Pangilinan J."/>
            <person name="Park H.-J."/>
            <person name="Ramirez L."/>
            <person name="Alfaro M."/>
            <person name="Sun H."/>
            <person name="Tritt A."/>
            <person name="Yoshinaga Y."/>
            <person name="Zwiers L.-H."/>
            <person name="Turgeon B."/>
            <person name="Goodwin S."/>
            <person name="Spatafora J."/>
            <person name="Crous P."/>
            <person name="Grigoriev I."/>
        </authorList>
    </citation>
    <scope>NUCLEOTIDE SEQUENCE</scope>
    <source>
        <strain evidence="8">CBS 123094</strain>
    </source>
</reference>
<dbReference type="InterPro" id="IPR017907">
    <property type="entry name" value="Znf_RING_CS"/>
</dbReference>
<dbReference type="Pfam" id="PF13445">
    <property type="entry name" value="zf-RING_UBOX"/>
    <property type="match status" value="1"/>
</dbReference>
<dbReference type="OrthoDB" id="264917at2759"/>
<evidence type="ECO:0000256" key="3">
    <source>
        <dbReference type="ARBA" id="ARBA00022833"/>
    </source>
</evidence>
<dbReference type="InterPro" id="IPR027370">
    <property type="entry name" value="Znf-RING_euk"/>
</dbReference>
<dbReference type="PROSITE" id="PS00518">
    <property type="entry name" value="ZF_RING_1"/>
    <property type="match status" value="2"/>
</dbReference>
<organism evidence="8 9">
    <name type="scientific">Amniculicola lignicola CBS 123094</name>
    <dbReference type="NCBI Taxonomy" id="1392246"/>
    <lineage>
        <taxon>Eukaryota</taxon>
        <taxon>Fungi</taxon>
        <taxon>Dikarya</taxon>
        <taxon>Ascomycota</taxon>
        <taxon>Pezizomycotina</taxon>
        <taxon>Dothideomycetes</taxon>
        <taxon>Pleosporomycetidae</taxon>
        <taxon>Pleosporales</taxon>
        <taxon>Amniculicolaceae</taxon>
        <taxon>Amniculicola</taxon>
    </lineage>
</organism>
<keyword evidence="5" id="KW-0175">Coiled coil</keyword>
<proteinExistence type="predicted"/>
<dbReference type="GO" id="GO:0008233">
    <property type="term" value="F:peptidase activity"/>
    <property type="evidence" value="ECO:0007669"/>
    <property type="project" value="UniProtKB-KW"/>
</dbReference>
<evidence type="ECO:0000256" key="1">
    <source>
        <dbReference type="ARBA" id="ARBA00022723"/>
    </source>
</evidence>
<dbReference type="GO" id="GO:0006508">
    <property type="term" value="P:proteolysis"/>
    <property type="evidence" value="ECO:0007669"/>
    <property type="project" value="UniProtKB-KW"/>
</dbReference>
<feature type="domain" description="RING-type" evidence="6">
    <location>
        <begin position="229"/>
        <end position="267"/>
    </location>
</feature>
<dbReference type="Gene3D" id="2.30.130.40">
    <property type="entry name" value="LON domain-like"/>
    <property type="match status" value="1"/>
</dbReference>